<evidence type="ECO:0000256" key="12">
    <source>
        <dbReference type="ARBA" id="ARBA00023136"/>
    </source>
</evidence>
<dbReference type="GO" id="GO:0016020">
    <property type="term" value="C:membrane"/>
    <property type="evidence" value="ECO:0007669"/>
    <property type="project" value="UniProtKB-SubCell"/>
</dbReference>
<evidence type="ECO:0000256" key="5">
    <source>
        <dbReference type="ARBA" id="ARBA00022714"/>
    </source>
</evidence>
<evidence type="ECO:0000313" key="16">
    <source>
        <dbReference type="Proteomes" id="UP001139485"/>
    </source>
</evidence>
<feature type="transmembrane region" description="Helical" evidence="13">
    <location>
        <begin position="214"/>
        <end position="234"/>
    </location>
</feature>
<evidence type="ECO:0000256" key="2">
    <source>
        <dbReference type="ARBA" id="ARBA00004141"/>
    </source>
</evidence>
<dbReference type="InterPro" id="IPR013130">
    <property type="entry name" value="Fe3_Rdtase_TM_dom"/>
</dbReference>
<evidence type="ECO:0000256" key="13">
    <source>
        <dbReference type="SAM" id="Phobius"/>
    </source>
</evidence>
<keyword evidence="12 13" id="KW-0472">Membrane</keyword>
<keyword evidence="7" id="KW-0274">FAD</keyword>
<dbReference type="EMBL" id="JAMOIL010000003">
    <property type="protein sequence ID" value="MCM0619465.1"/>
    <property type="molecule type" value="Genomic_DNA"/>
</dbReference>
<keyword evidence="16" id="KW-1185">Reference proteome</keyword>
<keyword evidence="5" id="KW-0001">2Fe-2S</keyword>
<feature type="transmembrane region" description="Helical" evidence="13">
    <location>
        <begin position="71"/>
        <end position="89"/>
    </location>
</feature>
<dbReference type="Proteomes" id="UP001139485">
    <property type="component" value="Unassembled WGS sequence"/>
</dbReference>
<comment type="subcellular location">
    <subcellularLocation>
        <location evidence="2">Membrane</location>
        <topology evidence="2">Multi-pass membrane protein</topology>
    </subcellularLocation>
</comment>
<dbReference type="GO" id="GO:0051537">
    <property type="term" value="F:2 iron, 2 sulfur cluster binding"/>
    <property type="evidence" value="ECO:0007669"/>
    <property type="project" value="UniProtKB-KW"/>
</dbReference>
<gene>
    <name evidence="15" type="ORF">M8330_04035</name>
</gene>
<accession>A0A9X2IF88</accession>
<dbReference type="SUPFAM" id="SSF63380">
    <property type="entry name" value="Riboflavin synthase domain-like"/>
    <property type="match status" value="1"/>
</dbReference>
<feature type="transmembrane region" description="Helical" evidence="13">
    <location>
        <begin position="150"/>
        <end position="172"/>
    </location>
</feature>
<reference evidence="15" key="1">
    <citation type="submission" date="2022-05" db="EMBL/GenBank/DDBJ databases">
        <authorList>
            <person name="Tuo L."/>
        </authorList>
    </citation>
    <scope>NUCLEOTIDE SEQUENCE</scope>
    <source>
        <strain evidence="15">BSK12Z-4</strain>
    </source>
</reference>
<keyword evidence="9" id="KW-0560">Oxidoreductase</keyword>
<organism evidence="15 16">
    <name type="scientific">Nocardioides bruguierae</name>
    <dbReference type="NCBI Taxonomy" id="2945102"/>
    <lineage>
        <taxon>Bacteria</taxon>
        <taxon>Bacillati</taxon>
        <taxon>Actinomycetota</taxon>
        <taxon>Actinomycetes</taxon>
        <taxon>Propionibacteriales</taxon>
        <taxon>Nocardioidaceae</taxon>
        <taxon>Nocardioides</taxon>
    </lineage>
</organism>
<evidence type="ECO:0000256" key="9">
    <source>
        <dbReference type="ARBA" id="ARBA00023002"/>
    </source>
</evidence>
<comment type="caution">
    <text evidence="15">The sequence shown here is derived from an EMBL/GenBank/DDBJ whole genome shotgun (WGS) entry which is preliminary data.</text>
</comment>
<evidence type="ECO:0000256" key="11">
    <source>
        <dbReference type="ARBA" id="ARBA00023014"/>
    </source>
</evidence>
<sequence>MSLAPAPQRPVEETPRLVVPPGSRARLDEAVRLAGVAALWLSLLLVTYWWVAGGGVSDLAEPTQALVSLGRETGLVASVLLLAQVVLMARVPWLEHAYGQDRLARIHRVVGFTSFTLMLAHVVLITWGYALGDLLATPLMLWDLTVDYPGILLADAGTLALVMVVVTSMRFARRRLRYESWHLLHLYAYLGAGLALPHQLWTGQELLASTGRQVFFWGWWIAGAAAVLVWRLGLPAYRTLRHRLVVTSVVREPAGAGEWLVSLYLTGRRMDRLPVEAGQFLSLRLLTGRGWSRTHPYSLSAAPDGRSLRFTVKVEGDGGRAIASARPGTRVMVEGPYGRLTARPRTRRKVLLMGAGVGITPLRALAEGLSYAPGEAMLVQRCTQAPLFAAELDVLSRERGLQVLTLAGRRRDDDSWLPVGVGAVDDVTALLSWVPDLLERDLYLCGPDAWVGRVREVAEQAGLPASQIHLETFRW</sequence>
<keyword evidence="3" id="KW-0285">Flavoprotein</keyword>
<feature type="transmembrane region" description="Helical" evidence="13">
    <location>
        <begin position="109"/>
        <end position="130"/>
    </location>
</feature>
<dbReference type="SUPFAM" id="SSF52343">
    <property type="entry name" value="Ferredoxin reductase-like, C-terminal NADP-linked domain"/>
    <property type="match status" value="1"/>
</dbReference>
<dbReference type="Gene3D" id="3.40.50.80">
    <property type="entry name" value="Nucleotide-binding domain of ferredoxin-NADP reductase (FNR) module"/>
    <property type="match status" value="1"/>
</dbReference>
<protein>
    <submittedName>
        <fullName evidence="15">Ferredoxin reductase family protein</fullName>
    </submittedName>
</protein>
<dbReference type="GO" id="GO:0050660">
    <property type="term" value="F:flavin adenine dinucleotide binding"/>
    <property type="evidence" value="ECO:0007669"/>
    <property type="project" value="TreeGrafter"/>
</dbReference>
<evidence type="ECO:0000256" key="4">
    <source>
        <dbReference type="ARBA" id="ARBA00022692"/>
    </source>
</evidence>
<dbReference type="InterPro" id="IPR039261">
    <property type="entry name" value="FNR_nucleotide-bd"/>
</dbReference>
<evidence type="ECO:0000256" key="8">
    <source>
        <dbReference type="ARBA" id="ARBA00022989"/>
    </source>
</evidence>
<evidence type="ECO:0000256" key="6">
    <source>
        <dbReference type="ARBA" id="ARBA00022723"/>
    </source>
</evidence>
<keyword evidence="8 13" id="KW-1133">Transmembrane helix</keyword>
<evidence type="ECO:0000256" key="7">
    <source>
        <dbReference type="ARBA" id="ARBA00022827"/>
    </source>
</evidence>
<feature type="transmembrane region" description="Helical" evidence="13">
    <location>
        <begin position="30"/>
        <end position="51"/>
    </location>
</feature>
<keyword evidence="4 13" id="KW-0812">Transmembrane</keyword>
<keyword evidence="11" id="KW-0411">Iron-sulfur</keyword>
<dbReference type="PROSITE" id="PS51384">
    <property type="entry name" value="FAD_FR"/>
    <property type="match status" value="1"/>
</dbReference>
<evidence type="ECO:0000259" key="14">
    <source>
        <dbReference type="PROSITE" id="PS51384"/>
    </source>
</evidence>
<dbReference type="Gene3D" id="2.40.30.10">
    <property type="entry name" value="Translation factors"/>
    <property type="match status" value="1"/>
</dbReference>
<dbReference type="Pfam" id="PF01794">
    <property type="entry name" value="Ferric_reduct"/>
    <property type="match status" value="1"/>
</dbReference>
<dbReference type="GO" id="GO:0046872">
    <property type="term" value="F:metal ion binding"/>
    <property type="evidence" value="ECO:0007669"/>
    <property type="project" value="UniProtKB-KW"/>
</dbReference>
<dbReference type="PANTHER" id="PTHR47354:SF8">
    <property type="entry name" value="1,2-PHENYLACETYL-COA EPOXIDASE, SUBUNIT E"/>
    <property type="match status" value="1"/>
</dbReference>
<evidence type="ECO:0000313" key="15">
    <source>
        <dbReference type="EMBL" id="MCM0619465.1"/>
    </source>
</evidence>
<dbReference type="RefSeq" id="WP_250826288.1">
    <property type="nucleotide sequence ID" value="NZ_JAMJPH010000024.1"/>
</dbReference>
<dbReference type="InterPro" id="IPR017938">
    <property type="entry name" value="Riboflavin_synthase-like_b-brl"/>
</dbReference>
<evidence type="ECO:0000256" key="1">
    <source>
        <dbReference type="ARBA" id="ARBA00001974"/>
    </source>
</evidence>
<comment type="cofactor">
    <cofactor evidence="1">
        <name>FAD</name>
        <dbReference type="ChEBI" id="CHEBI:57692"/>
    </cofactor>
</comment>
<dbReference type="PRINTS" id="PR00410">
    <property type="entry name" value="PHEHYDRXLASE"/>
</dbReference>
<feature type="transmembrane region" description="Helical" evidence="13">
    <location>
        <begin position="184"/>
        <end position="202"/>
    </location>
</feature>
<keyword evidence="6" id="KW-0479">Metal-binding</keyword>
<evidence type="ECO:0000256" key="3">
    <source>
        <dbReference type="ARBA" id="ARBA00022630"/>
    </source>
</evidence>
<feature type="domain" description="FAD-binding FR-type" evidence="14">
    <location>
        <begin position="239"/>
        <end position="343"/>
    </location>
</feature>
<proteinExistence type="predicted"/>
<dbReference type="PANTHER" id="PTHR47354">
    <property type="entry name" value="NADH OXIDOREDUCTASE HCR"/>
    <property type="match status" value="1"/>
</dbReference>
<evidence type="ECO:0000256" key="10">
    <source>
        <dbReference type="ARBA" id="ARBA00023004"/>
    </source>
</evidence>
<dbReference type="AlphaFoldDB" id="A0A9X2IF88"/>
<keyword evidence="10" id="KW-0408">Iron</keyword>
<name>A0A9X2IF88_9ACTN</name>
<dbReference type="InterPro" id="IPR050415">
    <property type="entry name" value="MRET"/>
</dbReference>
<dbReference type="InterPro" id="IPR017927">
    <property type="entry name" value="FAD-bd_FR_type"/>
</dbReference>
<dbReference type="GO" id="GO:0016491">
    <property type="term" value="F:oxidoreductase activity"/>
    <property type="evidence" value="ECO:0007669"/>
    <property type="project" value="UniProtKB-KW"/>
</dbReference>